<evidence type="ECO:0000256" key="2">
    <source>
        <dbReference type="ARBA" id="ARBA00022679"/>
    </source>
</evidence>
<feature type="site" description="Transition state stabilizer" evidence="9">
    <location>
        <position position="18"/>
    </location>
</feature>
<dbReference type="STRING" id="1307839.L21SP5_02520"/>
<dbReference type="GO" id="GO:0005737">
    <property type="term" value="C:cytoplasm"/>
    <property type="evidence" value="ECO:0007669"/>
    <property type="project" value="UniProtKB-SubCell"/>
</dbReference>
<dbReference type="PATRIC" id="fig|1307839.3.peg.2646"/>
<dbReference type="KEGG" id="blq:L21SP5_02520"/>
<comment type="function">
    <text evidence="9">Reversibly transfers an adenylyl group from ATP to 4'-phosphopantetheine, yielding dephospho-CoA (dPCoA) and pyrophosphate.</text>
</comment>
<comment type="cofactor">
    <cofactor evidence="9">
        <name>Mg(2+)</name>
        <dbReference type="ChEBI" id="CHEBI:18420"/>
    </cofactor>
</comment>
<dbReference type="GO" id="GO:0005524">
    <property type="term" value="F:ATP binding"/>
    <property type="evidence" value="ECO:0007669"/>
    <property type="project" value="UniProtKB-KW"/>
</dbReference>
<evidence type="ECO:0000256" key="5">
    <source>
        <dbReference type="ARBA" id="ARBA00022840"/>
    </source>
</evidence>
<accession>A0A0S2I1F0</accession>
<feature type="binding site" evidence="9">
    <location>
        <position position="99"/>
    </location>
    <ligand>
        <name>ATP</name>
        <dbReference type="ChEBI" id="CHEBI:30616"/>
    </ligand>
</feature>
<keyword evidence="3 9" id="KW-0548">Nucleotidyltransferase</keyword>
<keyword evidence="12" id="KW-1185">Reference proteome</keyword>
<dbReference type="PRINTS" id="PR01020">
    <property type="entry name" value="LPSBIOSNTHSS"/>
</dbReference>
<dbReference type="NCBIfam" id="TIGR01510">
    <property type="entry name" value="coaD_prev_kdtB"/>
    <property type="match status" value="1"/>
</dbReference>
<dbReference type="RefSeq" id="WP_057953541.1">
    <property type="nucleotide sequence ID" value="NZ_CP013118.1"/>
</dbReference>
<evidence type="ECO:0000256" key="4">
    <source>
        <dbReference type="ARBA" id="ARBA00022741"/>
    </source>
</evidence>
<dbReference type="UniPathway" id="UPA00241">
    <property type="reaction ID" value="UER00355"/>
</dbReference>
<dbReference type="InterPro" id="IPR001980">
    <property type="entry name" value="PPAT"/>
</dbReference>
<dbReference type="GO" id="GO:0004595">
    <property type="term" value="F:pantetheine-phosphate adenylyltransferase activity"/>
    <property type="evidence" value="ECO:0007669"/>
    <property type="project" value="UniProtKB-UniRule"/>
</dbReference>
<dbReference type="InterPro" id="IPR004821">
    <property type="entry name" value="Cyt_trans-like"/>
</dbReference>
<dbReference type="NCBIfam" id="TIGR00125">
    <property type="entry name" value="cyt_tran_rel"/>
    <property type="match status" value="1"/>
</dbReference>
<feature type="binding site" evidence="9">
    <location>
        <position position="88"/>
    </location>
    <ligand>
        <name>substrate</name>
    </ligand>
</feature>
<organism evidence="11 12">
    <name type="scientific">Salinivirga cyanobacteriivorans</name>
    <dbReference type="NCBI Taxonomy" id="1307839"/>
    <lineage>
        <taxon>Bacteria</taxon>
        <taxon>Pseudomonadati</taxon>
        <taxon>Bacteroidota</taxon>
        <taxon>Bacteroidia</taxon>
        <taxon>Bacteroidales</taxon>
        <taxon>Salinivirgaceae</taxon>
        <taxon>Salinivirga</taxon>
    </lineage>
</organism>
<comment type="catalytic activity">
    <reaction evidence="8 9">
        <text>(R)-4'-phosphopantetheine + ATP + H(+) = 3'-dephospho-CoA + diphosphate</text>
        <dbReference type="Rhea" id="RHEA:19801"/>
        <dbReference type="ChEBI" id="CHEBI:15378"/>
        <dbReference type="ChEBI" id="CHEBI:30616"/>
        <dbReference type="ChEBI" id="CHEBI:33019"/>
        <dbReference type="ChEBI" id="CHEBI:57328"/>
        <dbReference type="ChEBI" id="CHEBI:61723"/>
        <dbReference type="EC" id="2.7.7.3"/>
    </reaction>
</comment>
<feature type="binding site" evidence="9">
    <location>
        <begin position="10"/>
        <end position="11"/>
    </location>
    <ligand>
        <name>ATP</name>
        <dbReference type="ChEBI" id="CHEBI:30616"/>
    </ligand>
</feature>
<sequence precursor="true">MERIAVFPGSFDPITRGHESVVLRAIDLFDKIIIAVGTNANKPGFFPLDKRIEWIKKTFKEYDKIEIRNFEGLTIDFCREIGAKFLLRGIRTGADFEYERSIAQMNKALMQEIETVFILTTPELTPISSTILRDIYKHGGDIKPFIPKAIHGDY</sequence>
<evidence type="ECO:0000313" key="11">
    <source>
        <dbReference type="EMBL" id="ALO16144.1"/>
    </source>
</evidence>
<feature type="binding site" evidence="9">
    <location>
        <position position="74"/>
    </location>
    <ligand>
        <name>substrate</name>
    </ligand>
</feature>
<evidence type="ECO:0000256" key="1">
    <source>
        <dbReference type="ARBA" id="ARBA00022490"/>
    </source>
</evidence>
<feature type="binding site" evidence="9">
    <location>
        <position position="10"/>
    </location>
    <ligand>
        <name>substrate</name>
    </ligand>
</feature>
<keyword evidence="7 9" id="KW-0173">Coenzyme A biosynthesis</keyword>
<evidence type="ECO:0000256" key="3">
    <source>
        <dbReference type="ARBA" id="ARBA00022695"/>
    </source>
</evidence>
<comment type="pathway">
    <text evidence="9">Cofactor biosynthesis; coenzyme A biosynthesis; CoA from (R)-pantothenate: step 4/5.</text>
</comment>
<dbReference type="PANTHER" id="PTHR21342:SF1">
    <property type="entry name" value="PHOSPHOPANTETHEINE ADENYLYLTRANSFERASE"/>
    <property type="match status" value="1"/>
</dbReference>
<dbReference type="AlphaFoldDB" id="A0A0S2I1F0"/>
<proteinExistence type="inferred from homology"/>
<evidence type="ECO:0000256" key="8">
    <source>
        <dbReference type="ARBA" id="ARBA00029346"/>
    </source>
</evidence>
<dbReference type="EMBL" id="CP013118">
    <property type="protein sequence ID" value="ALO16144.1"/>
    <property type="molecule type" value="Genomic_DNA"/>
</dbReference>
<dbReference type="PANTHER" id="PTHR21342">
    <property type="entry name" value="PHOSPHOPANTETHEINE ADENYLYLTRANSFERASE"/>
    <property type="match status" value="1"/>
</dbReference>
<evidence type="ECO:0000259" key="10">
    <source>
        <dbReference type="Pfam" id="PF01467"/>
    </source>
</evidence>
<name>A0A0S2I1F0_9BACT</name>
<dbReference type="Proteomes" id="UP000064893">
    <property type="component" value="Chromosome"/>
</dbReference>
<dbReference type="Pfam" id="PF01467">
    <property type="entry name" value="CTP_transf_like"/>
    <property type="match status" value="1"/>
</dbReference>
<dbReference type="GO" id="GO:0015937">
    <property type="term" value="P:coenzyme A biosynthetic process"/>
    <property type="evidence" value="ECO:0007669"/>
    <property type="project" value="UniProtKB-UniRule"/>
</dbReference>
<evidence type="ECO:0000256" key="6">
    <source>
        <dbReference type="ARBA" id="ARBA00022842"/>
    </source>
</evidence>
<dbReference type="SUPFAM" id="SSF52374">
    <property type="entry name" value="Nucleotidylyl transferase"/>
    <property type="match status" value="1"/>
</dbReference>
<dbReference type="OrthoDB" id="9806661at2"/>
<reference evidence="11 12" key="1">
    <citation type="submission" date="2015-11" db="EMBL/GenBank/DDBJ databases">
        <title>Description and complete genome sequence of a novel strain predominating in hypersaline microbial mats and representing a new family of the Bacteriodetes phylum.</title>
        <authorList>
            <person name="Spring S."/>
            <person name="Bunk B."/>
            <person name="Sproer C."/>
            <person name="Klenk H.-P."/>
        </authorList>
    </citation>
    <scope>NUCLEOTIDE SEQUENCE [LARGE SCALE GENOMIC DNA]</scope>
    <source>
        <strain evidence="11 12">L21-Spi-D4</strain>
    </source>
</reference>
<dbReference type="CDD" id="cd02163">
    <property type="entry name" value="PPAT"/>
    <property type="match status" value="1"/>
</dbReference>
<dbReference type="InterPro" id="IPR014729">
    <property type="entry name" value="Rossmann-like_a/b/a_fold"/>
</dbReference>
<feature type="binding site" evidence="9">
    <location>
        <begin position="124"/>
        <end position="130"/>
    </location>
    <ligand>
        <name>ATP</name>
        <dbReference type="ChEBI" id="CHEBI:30616"/>
    </ligand>
</feature>
<feature type="binding site" evidence="9">
    <location>
        <position position="18"/>
    </location>
    <ligand>
        <name>ATP</name>
        <dbReference type="ChEBI" id="CHEBI:30616"/>
    </ligand>
</feature>
<dbReference type="HAMAP" id="MF_00151">
    <property type="entry name" value="PPAT_bact"/>
    <property type="match status" value="1"/>
</dbReference>
<comment type="similarity">
    <text evidence="9">Belongs to the bacterial CoaD family.</text>
</comment>
<keyword evidence="4 9" id="KW-0547">Nucleotide-binding</keyword>
<evidence type="ECO:0000256" key="7">
    <source>
        <dbReference type="ARBA" id="ARBA00022993"/>
    </source>
</evidence>
<gene>
    <name evidence="9 11" type="primary">coaD</name>
    <name evidence="11" type="ORF">L21SP5_02520</name>
</gene>
<feature type="binding site" evidence="9">
    <location>
        <position position="42"/>
    </location>
    <ligand>
        <name>substrate</name>
    </ligand>
</feature>
<feature type="binding site" evidence="9">
    <location>
        <begin position="89"/>
        <end position="91"/>
    </location>
    <ligand>
        <name>ATP</name>
        <dbReference type="ChEBI" id="CHEBI:30616"/>
    </ligand>
</feature>
<dbReference type="Gene3D" id="3.40.50.620">
    <property type="entry name" value="HUPs"/>
    <property type="match status" value="1"/>
</dbReference>
<evidence type="ECO:0000256" key="9">
    <source>
        <dbReference type="HAMAP-Rule" id="MF_00151"/>
    </source>
</evidence>
<protein>
    <recommendedName>
        <fullName evidence="9">Phosphopantetheine adenylyltransferase</fullName>
        <ecNumber evidence="9">2.7.7.3</ecNumber>
    </recommendedName>
    <alternativeName>
        <fullName evidence="9">Dephospho-CoA pyrophosphorylase</fullName>
    </alternativeName>
    <alternativeName>
        <fullName evidence="9">Pantetheine-phosphate adenylyltransferase</fullName>
        <shortName evidence="9">PPAT</shortName>
    </alternativeName>
</protein>
<keyword evidence="1 9" id="KW-0963">Cytoplasm</keyword>
<comment type="subunit">
    <text evidence="9">Homohexamer.</text>
</comment>
<comment type="subcellular location">
    <subcellularLocation>
        <location evidence="9">Cytoplasm</location>
    </subcellularLocation>
</comment>
<keyword evidence="6 9" id="KW-0460">Magnesium</keyword>
<keyword evidence="2 9" id="KW-0808">Transferase</keyword>
<evidence type="ECO:0000313" key="12">
    <source>
        <dbReference type="Proteomes" id="UP000064893"/>
    </source>
</evidence>
<feature type="domain" description="Cytidyltransferase-like" evidence="10">
    <location>
        <begin position="6"/>
        <end position="134"/>
    </location>
</feature>
<keyword evidence="5 9" id="KW-0067">ATP-binding</keyword>
<dbReference type="EC" id="2.7.7.3" evidence="9"/>